<proteinExistence type="inferred from homology"/>
<keyword evidence="4" id="KW-0843">Virulence</keyword>
<reference evidence="6 7" key="1">
    <citation type="submission" date="2018-06" db="EMBL/GenBank/DDBJ databases">
        <authorList>
            <consortium name="Pathogen Informatics"/>
            <person name="Doyle S."/>
        </authorList>
    </citation>
    <scope>NUCLEOTIDE SEQUENCE [LARGE SCALE GENOMIC DNA]</scope>
    <source>
        <strain evidence="6 7">NCTC10376</strain>
    </source>
</reference>
<evidence type="ECO:0000256" key="1">
    <source>
        <dbReference type="ARBA" id="ARBA00004613"/>
    </source>
</evidence>
<keyword evidence="5" id="KW-0175">Coiled coil</keyword>
<name>A0A379FAJ4_PROVU</name>
<evidence type="ECO:0000313" key="6">
    <source>
        <dbReference type="EMBL" id="SUC16462.1"/>
    </source>
</evidence>
<evidence type="ECO:0000256" key="2">
    <source>
        <dbReference type="ARBA" id="ARBA00007741"/>
    </source>
</evidence>
<dbReference type="RefSeq" id="WP_115370663.1">
    <property type="nucleotide sequence ID" value="NZ_JBEEUZ010000002.1"/>
</dbReference>
<protein>
    <submittedName>
        <fullName evidence="6">Cell invasion protein</fullName>
    </submittedName>
</protein>
<dbReference type="InterPro" id="IPR036708">
    <property type="entry name" value="BipD-like_sf"/>
</dbReference>
<dbReference type="AlphaFoldDB" id="A0A379FAJ4"/>
<evidence type="ECO:0000256" key="4">
    <source>
        <dbReference type="ARBA" id="ARBA00023026"/>
    </source>
</evidence>
<evidence type="ECO:0000256" key="3">
    <source>
        <dbReference type="ARBA" id="ARBA00022525"/>
    </source>
</evidence>
<evidence type="ECO:0000313" key="7">
    <source>
        <dbReference type="Proteomes" id="UP000254331"/>
    </source>
</evidence>
<comment type="subcellular location">
    <subcellularLocation>
        <location evidence="1">Secreted</location>
    </subcellularLocation>
</comment>
<comment type="similarity">
    <text evidence="2">Belongs to the invasin protein D family.</text>
</comment>
<dbReference type="InterPro" id="IPR009483">
    <property type="entry name" value="IpaD/BipD/SipD"/>
</dbReference>
<keyword evidence="3" id="KW-0964">Secreted</keyword>
<dbReference type="Pfam" id="PF06511">
    <property type="entry name" value="T3SS_TC"/>
    <property type="match status" value="1"/>
</dbReference>
<sequence length="346" mass="39995">MATAIFPMSHQLHNIKNKNHNEDNMIHLNNNNSLNDMEFLLSDIKNEYNNIYLENPDSYRKLKGVTETEKVYFLSEQYNINNINKDRALINTRSTFQTIQNNLSVQNPTDSLNDLFDNVKQSIIAGKNDYLDVLKDIFSKYMEYVRELREILSELGKSTKAGSKDGYINVNLDDLVNKLVMLKMKIDSSKFFSLWMYFSKENDGRYYRVINNEKIYYPNNHEVDNSAMALEKLLNQIKGIKSKKNDNSATVRPDISFLFDVSLDLSGLDKLMDYLNNIPVGGNDMLQTEFDLLKKTLDSFEKGINTNLDELSKKYSAANSNYDNFVKIVSSTMNTLLEMAKGFLHF</sequence>
<accession>A0A379FAJ4</accession>
<gene>
    <name evidence="6" type="primary">sipD_2</name>
    <name evidence="6" type="ORF">NCTC10376_02360</name>
</gene>
<dbReference type="Proteomes" id="UP000254331">
    <property type="component" value="Unassembled WGS sequence"/>
</dbReference>
<dbReference type="EMBL" id="UGTW01000001">
    <property type="protein sequence ID" value="SUC16462.1"/>
    <property type="molecule type" value="Genomic_DNA"/>
</dbReference>
<dbReference type="GO" id="GO:0005576">
    <property type="term" value="C:extracellular region"/>
    <property type="evidence" value="ECO:0007669"/>
    <property type="project" value="UniProtKB-SubCell"/>
</dbReference>
<evidence type="ECO:0000256" key="5">
    <source>
        <dbReference type="ARBA" id="ARBA00023054"/>
    </source>
</evidence>
<dbReference type="Gene3D" id="1.20.1710.10">
    <property type="entry name" value="IpaD-like"/>
    <property type="match status" value="1"/>
</dbReference>
<organism evidence="6 7">
    <name type="scientific">Proteus vulgaris</name>
    <dbReference type="NCBI Taxonomy" id="585"/>
    <lineage>
        <taxon>Bacteria</taxon>
        <taxon>Pseudomonadati</taxon>
        <taxon>Pseudomonadota</taxon>
        <taxon>Gammaproteobacteria</taxon>
        <taxon>Enterobacterales</taxon>
        <taxon>Morganellaceae</taxon>
        <taxon>Proteus</taxon>
    </lineage>
</organism>
<dbReference type="SUPFAM" id="SSF140693">
    <property type="entry name" value="IpaD-like"/>
    <property type="match status" value="1"/>
</dbReference>